<evidence type="ECO:0000313" key="2">
    <source>
        <dbReference type="EMBL" id="TFK10554.1"/>
    </source>
</evidence>
<proteinExistence type="predicted"/>
<accession>A0A4D9EXM4</accession>
<organism evidence="2 3">
    <name type="scientific">Platysternon megacephalum</name>
    <name type="common">big-headed turtle</name>
    <dbReference type="NCBI Taxonomy" id="55544"/>
    <lineage>
        <taxon>Eukaryota</taxon>
        <taxon>Metazoa</taxon>
        <taxon>Chordata</taxon>
        <taxon>Craniata</taxon>
        <taxon>Vertebrata</taxon>
        <taxon>Euteleostomi</taxon>
        <taxon>Archelosauria</taxon>
        <taxon>Testudinata</taxon>
        <taxon>Testudines</taxon>
        <taxon>Cryptodira</taxon>
        <taxon>Durocryptodira</taxon>
        <taxon>Testudinoidea</taxon>
        <taxon>Platysternidae</taxon>
        <taxon>Platysternon</taxon>
    </lineage>
</organism>
<feature type="region of interest" description="Disordered" evidence="1">
    <location>
        <begin position="18"/>
        <end position="38"/>
    </location>
</feature>
<sequence length="106" mass="11678">MSIPGEQRGWLNGSMLMKTIGKKEKPNTPPSGTEMKRSLASATLCVQWGRRSGMQALCKKDWRKNGTFLLGRYASATLSGVICFIQGTTFCSREREEGGLMSFHSA</sequence>
<dbReference type="Proteomes" id="UP000297703">
    <property type="component" value="Unassembled WGS sequence"/>
</dbReference>
<comment type="caution">
    <text evidence="2">The sequence shown here is derived from an EMBL/GenBank/DDBJ whole genome shotgun (WGS) entry which is preliminary data.</text>
</comment>
<keyword evidence="3" id="KW-1185">Reference proteome</keyword>
<reference evidence="2 3" key="2">
    <citation type="submission" date="2019-04" db="EMBL/GenBank/DDBJ databases">
        <title>The genome sequence of big-headed turtle.</title>
        <authorList>
            <person name="Gong S."/>
        </authorList>
    </citation>
    <scope>NUCLEOTIDE SEQUENCE [LARGE SCALE GENOMIC DNA]</scope>
    <source>
        <strain evidence="2">DO16091913</strain>
        <tissue evidence="2">Muscle</tissue>
    </source>
</reference>
<evidence type="ECO:0000313" key="3">
    <source>
        <dbReference type="Proteomes" id="UP000297703"/>
    </source>
</evidence>
<name>A0A4D9EXM4_9SAUR</name>
<dbReference type="EMBL" id="QXTE01000040">
    <property type="protein sequence ID" value="TFK10554.1"/>
    <property type="molecule type" value="Genomic_DNA"/>
</dbReference>
<protein>
    <submittedName>
        <fullName evidence="2">Uncharacterized protein</fullName>
    </submittedName>
</protein>
<gene>
    <name evidence="2" type="ORF">DR999_PMT06480</name>
</gene>
<reference evidence="2 3" key="1">
    <citation type="submission" date="2019-04" db="EMBL/GenBank/DDBJ databases">
        <title>Draft genome of the big-headed turtle Platysternon megacephalum.</title>
        <authorList>
            <person name="Gong S."/>
        </authorList>
    </citation>
    <scope>NUCLEOTIDE SEQUENCE [LARGE SCALE GENOMIC DNA]</scope>
    <source>
        <strain evidence="2">DO16091913</strain>
        <tissue evidence="2">Muscle</tissue>
    </source>
</reference>
<dbReference type="AlphaFoldDB" id="A0A4D9EXM4"/>
<evidence type="ECO:0000256" key="1">
    <source>
        <dbReference type="SAM" id="MobiDB-lite"/>
    </source>
</evidence>